<feature type="domain" description="Knr4/Smi1-like" evidence="1">
    <location>
        <begin position="8"/>
        <end position="156"/>
    </location>
</feature>
<dbReference type="InterPro" id="IPR037883">
    <property type="entry name" value="Knr4/Smi1-like_sf"/>
</dbReference>
<dbReference type="OrthoDB" id="4103969at2"/>
<gene>
    <name evidence="2" type="ORF">EER27_04265</name>
</gene>
<name>A0A3M8SUK7_9GAMM</name>
<accession>A0A3M8SUK7</accession>
<dbReference type="SMART" id="SM00860">
    <property type="entry name" value="SMI1_KNR4"/>
    <property type="match status" value="1"/>
</dbReference>
<reference evidence="2 3" key="1">
    <citation type="submission" date="2018-11" db="EMBL/GenBank/DDBJ databases">
        <title>Lysobacter cryohumiis sp. nov., isolated from soil in the Tianshan Mountains, Xinjiang, China.</title>
        <authorList>
            <person name="Luo Y."/>
            <person name="Sheng H."/>
        </authorList>
    </citation>
    <scope>NUCLEOTIDE SEQUENCE [LARGE SCALE GENOMIC DNA]</scope>
    <source>
        <strain evidence="2 3">ZS60</strain>
    </source>
</reference>
<sequence>MAIEYAKGLTADEIDALQAELERTLPGDYRGFLERYNGWYIDRPNYCELTYDGVDNGQISFDTFLGYGLQNENFNLVDFNGEFVDEIAFVEDATIVGSDPGGNPYVLVGSGPHAGLFYWDRTHLHSQERRRVHFAEVDESGDLYRVADSFQAFLDRVTAAMADQSPEFVPTLA</sequence>
<evidence type="ECO:0000259" key="1">
    <source>
        <dbReference type="SMART" id="SM00860"/>
    </source>
</evidence>
<evidence type="ECO:0000313" key="2">
    <source>
        <dbReference type="EMBL" id="RNF85011.1"/>
    </source>
</evidence>
<comment type="caution">
    <text evidence="2">The sequence shown here is derived from an EMBL/GenBank/DDBJ whole genome shotgun (WGS) entry which is preliminary data.</text>
</comment>
<protein>
    <submittedName>
        <fullName evidence="2">SMI1/KNR4 family protein</fullName>
    </submittedName>
</protein>
<dbReference type="RefSeq" id="WP_123086798.1">
    <property type="nucleotide sequence ID" value="NZ_RIBS01000002.1"/>
</dbReference>
<dbReference type="Proteomes" id="UP000267049">
    <property type="component" value="Unassembled WGS sequence"/>
</dbReference>
<evidence type="ECO:0000313" key="3">
    <source>
        <dbReference type="Proteomes" id="UP000267049"/>
    </source>
</evidence>
<dbReference type="SUPFAM" id="SSF160631">
    <property type="entry name" value="SMI1/KNR4-like"/>
    <property type="match status" value="1"/>
</dbReference>
<dbReference type="EMBL" id="RIBS01000002">
    <property type="protein sequence ID" value="RNF85011.1"/>
    <property type="molecule type" value="Genomic_DNA"/>
</dbReference>
<dbReference type="Gene3D" id="3.40.1580.10">
    <property type="entry name" value="SMI1/KNR4-like"/>
    <property type="match status" value="1"/>
</dbReference>
<dbReference type="InterPro" id="IPR018958">
    <property type="entry name" value="Knr4/Smi1-like_dom"/>
</dbReference>
<dbReference type="Pfam" id="PF09346">
    <property type="entry name" value="SMI1_KNR4"/>
    <property type="match status" value="1"/>
</dbReference>
<proteinExistence type="predicted"/>
<organism evidence="2 3">
    <name type="scientific">Montanilutibacter psychrotolerans</name>
    <dbReference type="NCBI Taxonomy" id="1327343"/>
    <lineage>
        <taxon>Bacteria</taxon>
        <taxon>Pseudomonadati</taxon>
        <taxon>Pseudomonadota</taxon>
        <taxon>Gammaproteobacteria</taxon>
        <taxon>Lysobacterales</taxon>
        <taxon>Lysobacteraceae</taxon>
        <taxon>Montanilutibacter</taxon>
    </lineage>
</organism>
<keyword evidence="3" id="KW-1185">Reference proteome</keyword>
<dbReference type="AlphaFoldDB" id="A0A3M8SUK7"/>